<dbReference type="SUPFAM" id="SSF55486">
    <property type="entry name" value="Metalloproteases ('zincins'), catalytic domain"/>
    <property type="match status" value="1"/>
</dbReference>
<dbReference type="Pfam" id="PF01431">
    <property type="entry name" value="Peptidase_M13"/>
    <property type="match status" value="1"/>
</dbReference>
<evidence type="ECO:0000313" key="3">
    <source>
        <dbReference type="Proteomes" id="UP000050794"/>
    </source>
</evidence>
<accession>A0A183U9M7</accession>
<dbReference type="PANTHER" id="PTHR11733:SF133">
    <property type="entry name" value="PHOSPHATE-REGULATING NEUTRAL ENDOPEPTIDASE PHEX"/>
    <property type="match status" value="1"/>
</dbReference>
<evidence type="ECO:0000313" key="2">
    <source>
        <dbReference type="EMBL" id="VDM34477.1"/>
    </source>
</evidence>
<dbReference type="PANTHER" id="PTHR11733">
    <property type="entry name" value="ZINC METALLOPROTEASE FAMILY M13 NEPRILYSIN-RELATED"/>
    <property type="match status" value="1"/>
</dbReference>
<dbReference type="GO" id="GO:0005886">
    <property type="term" value="C:plasma membrane"/>
    <property type="evidence" value="ECO:0007669"/>
    <property type="project" value="TreeGrafter"/>
</dbReference>
<dbReference type="InterPro" id="IPR024079">
    <property type="entry name" value="MetalloPept_cat_dom_sf"/>
</dbReference>
<name>A0A183U9M7_TOXCA</name>
<proteinExistence type="predicted"/>
<dbReference type="Proteomes" id="UP000050794">
    <property type="component" value="Unassembled WGS sequence"/>
</dbReference>
<organism evidence="3 4">
    <name type="scientific">Toxocara canis</name>
    <name type="common">Canine roundworm</name>
    <dbReference type="NCBI Taxonomy" id="6265"/>
    <lineage>
        <taxon>Eukaryota</taxon>
        <taxon>Metazoa</taxon>
        <taxon>Ecdysozoa</taxon>
        <taxon>Nematoda</taxon>
        <taxon>Chromadorea</taxon>
        <taxon>Rhabditida</taxon>
        <taxon>Spirurina</taxon>
        <taxon>Ascaridomorpha</taxon>
        <taxon>Ascaridoidea</taxon>
        <taxon>Toxocaridae</taxon>
        <taxon>Toxocara</taxon>
    </lineage>
</organism>
<dbReference type="InterPro" id="IPR000718">
    <property type="entry name" value="Peptidase_M13"/>
</dbReference>
<evidence type="ECO:0000313" key="4">
    <source>
        <dbReference type="WBParaSite" id="TCNE_0000519701-mRNA-1"/>
    </source>
</evidence>
<dbReference type="EMBL" id="UYWY01011807">
    <property type="protein sequence ID" value="VDM34477.1"/>
    <property type="molecule type" value="Genomic_DNA"/>
</dbReference>
<dbReference type="AlphaFoldDB" id="A0A183U9M7"/>
<evidence type="ECO:0000259" key="1">
    <source>
        <dbReference type="Pfam" id="PF01431"/>
    </source>
</evidence>
<dbReference type="WBParaSite" id="TCNE_0000519701-mRNA-1">
    <property type="protein sequence ID" value="TCNE_0000519701-mRNA-1"/>
    <property type="gene ID" value="TCNE_0000519701"/>
</dbReference>
<dbReference type="PROSITE" id="PS51885">
    <property type="entry name" value="NEPRILYSIN"/>
    <property type="match status" value="1"/>
</dbReference>
<dbReference type="GO" id="GO:0004222">
    <property type="term" value="F:metalloendopeptidase activity"/>
    <property type="evidence" value="ECO:0007669"/>
    <property type="project" value="InterPro"/>
</dbReference>
<dbReference type="GO" id="GO:0016485">
    <property type="term" value="P:protein processing"/>
    <property type="evidence" value="ECO:0007669"/>
    <property type="project" value="TreeGrafter"/>
</dbReference>
<protein>
    <submittedName>
        <fullName evidence="4">Peptidase_M13 domain-containing protein</fullName>
    </submittedName>
</protein>
<gene>
    <name evidence="2" type="ORF">TCNE_LOCUS5197</name>
</gene>
<dbReference type="InterPro" id="IPR018497">
    <property type="entry name" value="Peptidase_M13_C"/>
</dbReference>
<reference evidence="2 3" key="2">
    <citation type="submission" date="2018-11" db="EMBL/GenBank/DDBJ databases">
        <authorList>
            <consortium name="Pathogen Informatics"/>
        </authorList>
    </citation>
    <scope>NUCLEOTIDE SEQUENCE [LARGE SCALE GENOMIC DNA]</scope>
</reference>
<feature type="domain" description="Peptidase M13 C-terminal" evidence="1">
    <location>
        <begin position="2"/>
        <end position="85"/>
    </location>
</feature>
<keyword evidence="3" id="KW-1185">Reference proteome</keyword>
<reference evidence="4" key="1">
    <citation type="submission" date="2016-06" db="UniProtKB">
        <authorList>
            <consortium name="WormBaseParasite"/>
        </authorList>
    </citation>
    <scope>IDENTIFICATION</scope>
</reference>
<sequence>MRFTERTKCIIEQYNEYLVPGTGLHINGRLTQGENIADNGGIKEAYKAYRRYVDKLGHDEKRLPGLEEYTNDQIFFMSYAQVYFTFNYFVSNKYMCTLRHLHICTR</sequence>
<dbReference type="Gene3D" id="3.40.390.10">
    <property type="entry name" value="Collagenase (Catalytic Domain)"/>
    <property type="match status" value="1"/>
</dbReference>